<proteinExistence type="predicted"/>
<feature type="domain" description="DUF7937" evidence="3">
    <location>
        <begin position="10"/>
        <end position="440"/>
    </location>
</feature>
<feature type="transmembrane region" description="Helical" evidence="2">
    <location>
        <begin position="195"/>
        <end position="216"/>
    </location>
</feature>
<keyword evidence="2" id="KW-0472">Membrane</keyword>
<accession>A0ABN0R5M4</accession>
<keyword evidence="5" id="KW-1185">Reference proteome</keyword>
<feature type="region of interest" description="Disordered" evidence="1">
    <location>
        <begin position="445"/>
        <end position="540"/>
    </location>
</feature>
<feature type="transmembrane region" description="Helical" evidence="2">
    <location>
        <begin position="303"/>
        <end position="322"/>
    </location>
</feature>
<dbReference type="Proteomes" id="UP000020681">
    <property type="component" value="Unassembled WGS sequence"/>
</dbReference>
<reference evidence="4 5" key="1">
    <citation type="submission" date="2014-01" db="EMBL/GenBank/DDBJ databases">
        <authorList>
            <person name="Dobos K."/>
            <person name="Lenaerts A."/>
            <person name="Ordway D."/>
            <person name="DeGroote M.A."/>
            <person name="Parker T."/>
            <person name="Sizemore C."/>
            <person name="Tallon L.J."/>
            <person name="Sadzewicz L.K."/>
            <person name="Sengamalay N."/>
            <person name="Fraser C.M."/>
            <person name="Hine E."/>
            <person name="Shefchek K.A."/>
            <person name="Das S.P."/>
            <person name="Tettelin H."/>
        </authorList>
    </citation>
    <scope>NUCLEOTIDE SEQUENCE [LARGE SCALE GENOMIC DNA]</scope>
    <source>
        <strain evidence="4 5">Harvey</strain>
    </source>
</reference>
<protein>
    <submittedName>
        <fullName evidence="4">Membrane protein</fullName>
    </submittedName>
</protein>
<evidence type="ECO:0000256" key="1">
    <source>
        <dbReference type="SAM" id="MobiDB-lite"/>
    </source>
</evidence>
<feature type="transmembrane region" description="Helical" evidence="2">
    <location>
        <begin position="273"/>
        <end position="291"/>
    </location>
</feature>
<gene>
    <name evidence="4" type="ORF">I551_1057</name>
</gene>
<name>A0ABN0R5M4_MYCUL</name>
<evidence type="ECO:0000313" key="4">
    <source>
        <dbReference type="EMBL" id="EUA92475.1"/>
    </source>
</evidence>
<feature type="transmembrane region" description="Helical" evidence="2">
    <location>
        <begin position="156"/>
        <end position="175"/>
    </location>
</feature>
<evidence type="ECO:0000313" key="5">
    <source>
        <dbReference type="Proteomes" id="UP000020681"/>
    </source>
</evidence>
<organism evidence="4 5">
    <name type="scientific">Mycobacterium ulcerans str. Harvey</name>
    <dbReference type="NCBI Taxonomy" id="1299332"/>
    <lineage>
        <taxon>Bacteria</taxon>
        <taxon>Bacillati</taxon>
        <taxon>Actinomycetota</taxon>
        <taxon>Actinomycetes</taxon>
        <taxon>Mycobacteriales</taxon>
        <taxon>Mycobacteriaceae</taxon>
        <taxon>Mycobacterium</taxon>
        <taxon>Mycobacterium ulcerans group</taxon>
    </lineage>
</organism>
<sequence>MTLDLAHRRNMVRDLTGGALLVLAVFFPWNLYFGFRIPGSSNYVLAVLLAVTLLSLIAIAVPYVGPWRLSGTRFAPTATNRLRLGLNIPYLLLLLAFVVYDIFQTIRSGGTVNVPGGVGPGGWLGTAGAMLCAQPVSTGQPGDNENYDNWLFTARILGYASMFGAALSSGFNLAWRVRYALQPTNSASGFGRQNIAVIDTALVYGVVALVAVLVASRWLLKGTREYQLPTIALGASAMVAGIIVWVLPVGREIDAFHGIAQNTSTAGVGYEGYLVWATGAAIFAPMALVRSHTHPIGRDIWRAAARNGLLLIAVWCLGSVVMRLTDLSTAVMLNFPYSRYDTMTLAAFDLVTAALAFWLRINLVNQALPARLISSLCGFLLTLTVSRVIVGVVLAPRFAASPDARPNPVYGNNLAQQITSTFDVTLCGLALGIVVAVIISGRRSATQTKQPGRPRRRQRRTGQPGPARGGPPSHRRPRQPNFAARPRSMPTTTRPPPFCPGRVGRRGSSAPGNPPDPCRQRSTGDSTTRPKRPLTKRREREAAQTLEWLHGGTKTQHLGGSRRIGHDVSHVAAAVLPGDDRRQCVAARLAQRAGHLQDRDGAPGTDVRRHKAVSIHLTQLRRGQVRGGDIVDVHEVTHLTAVLEDLRWFALFQRRTKYRRHPRIGGVARHPGP</sequence>
<feature type="transmembrane region" description="Helical" evidence="2">
    <location>
        <begin position="418"/>
        <end position="439"/>
    </location>
</feature>
<feature type="transmembrane region" description="Helical" evidence="2">
    <location>
        <begin position="42"/>
        <end position="64"/>
    </location>
</feature>
<feature type="transmembrane region" description="Helical" evidence="2">
    <location>
        <begin position="228"/>
        <end position="247"/>
    </location>
</feature>
<feature type="transmembrane region" description="Helical" evidence="2">
    <location>
        <begin position="84"/>
        <end position="103"/>
    </location>
</feature>
<comment type="caution">
    <text evidence="4">The sequence shown here is derived from an EMBL/GenBank/DDBJ whole genome shotgun (WGS) entry which is preliminary data.</text>
</comment>
<feature type="transmembrane region" description="Helical" evidence="2">
    <location>
        <begin position="373"/>
        <end position="398"/>
    </location>
</feature>
<dbReference type="EMBL" id="JAOL01000077">
    <property type="protein sequence ID" value="EUA92475.1"/>
    <property type="molecule type" value="Genomic_DNA"/>
</dbReference>
<evidence type="ECO:0000256" key="2">
    <source>
        <dbReference type="SAM" id="Phobius"/>
    </source>
</evidence>
<dbReference type="InterPro" id="IPR057697">
    <property type="entry name" value="DUF7937"/>
</dbReference>
<keyword evidence="2" id="KW-1133">Transmembrane helix</keyword>
<evidence type="ECO:0000259" key="3">
    <source>
        <dbReference type="Pfam" id="PF25592"/>
    </source>
</evidence>
<feature type="transmembrane region" description="Helical" evidence="2">
    <location>
        <begin position="342"/>
        <end position="361"/>
    </location>
</feature>
<keyword evidence="2" id="KW-0812">Transmembrane</keyword>
<dbReference type="Pfam" id="PF25592">
    <property type="entry name" value="DUF7937"/>
    <property type="match status" value="1"/>
</dbReference>
<feature type="compositionally biased region" description="Low complexity" evidence="1">
    <location>
        <begin position="461"/>
        <end position="472"/>
    </location>
</feature>
<feature type="transmembrane region" description="Helical" evidence="2">
    <location>
        <begin position="15"/>
        <end position="35"/>
    </location>
</feature>